<dbReference type="GO" id="GO:0016906">
    <property type="term" value="F:sterol 3-beta-glucosyltransferase activity"/>
    <property type="evidence" value="ECO:0007669"/>
    <property type="project" value="UniProtKB-ARBA"/>
</dbReference>
<evidence type="ECO:0000256" key="2">
    <source>
        <dbReference type="ARBA" id="ARBA00022679"/>
    </source>
</evidence>
<dbReference type="InterPro" id="IPR002213">
    <property type="entry name" value="UDP_glucos_trans"/>
</dbReference>
<evidence type="ECO:0000313" key="5">
    <source>
        <dbReference type="EMBL" id="KAJ5593138.1"/>
    </source>
</evidence>
<dbReference type="AlphaFoldDB" id="A0AAD6DU36"/>
<evidence type="ECO:0000256" key="1">
    <source>
        <dbReference type="ARBA" id="ARBA00004184"/>
    </source>
</evidence>
<comment type="subcellular location">
    <subcellularLocation>
        <location evidence="1">Endomembrane system</location>
        <topology evidence="1">Peripheral membrane protein</topology>
    </subcellularLocation>
</comment>
<dbReference type="PANTHER" id="PTHR48050">
    <property type="entry name" value="STEROL 3-BETA-GLUCOSYLTRANSFERASE"/>
    <property type="match status" value="1"/>
</dbReference>
<feature type="region of interest" description="Disordered" evidence="3">
    <location>
        <begin position="544"/>
        <end position="569"/>
    </location>
</feature>
<dbReference type="Gene3D" id="3.40.50.2000">
    <property type="entry name" value="Glycogen Phosphorylase B"/>
    <property type="match status" value="2"/>
</dbReference>
<dbReference type="EMBL" id="JAQJAE010000005">
    <property type="protein sequence ID" value="KAJ5593138.1"/>
    <property type="molecule type" value="Genomic_DNA"/>
</dbReference>
<feature type="domain" description="Glycosyltransferase family 28 N-terminal" evidence="4">
    <location>
        <begin position="77"/>
        <end position="179"/>
    </location>
</feature>
<name>A0AAD6DU36_9EURO</name>
<dbReference type="SUPFAM" id="SSF53756">
    <property type="entry name" value="UDP-Glycosyltransferase/glycogen phosphorylase"/>
    <property type="match status" value="1"/>
</dbReference>
<reference evidence="5" key="2">
    <citation type="submission" date="2023-01" db="EMBL/GenBank/DDBJ databases">
        <authorList>
            <person name="Petersen C."/>
        </authorList>
    </citation>
    <scope>NUCLEOTIDE SEQUENCE</scope>
    <source>
        <strain evidence="5">IBT 12815</strain>
    </source>
</reference>
<dbReference type="FunFam" id="3.40.50.2000:FF:000268">
    <property type="entry name" value="Glycosyltransferase family 1 protein"/>
    <property type="match status" value="1"/>
</dbReference>
<keyword evidence="2" id="KW-0808">Transferase</keyword>
<evidence type="ECO:0000256" key="3">
    <source>
        <dbReference type="SAM" id="MobiDB-lite"/>
    </source>
</evidence>
<keyword evidence="6" id="KW-1185">Reference proteome</keyword>
<sequence>MEDQPPRYSMLEAAGWSNDSWFRNGGKVNDDSHIQVDLDSKVCKTVAKLISISHEEQRPASFPDYTEPVTCDVQLNIVIQVVGSRGDVQPFIALGNELQLYGHRVRLATHPVFESFVLQSGLEFYPIGSDPSEIMAYMVKNPGLIPQMKSLRSGEIQRRRAIVAEMLQGCWDSCISDDPVSQAPFVADAIIANPPSFAHIHCVQAFVHPLTPDVHYAMELGDVINEWGSSLSLEPVPGTEGPCLAETLKVPFTYYVCGFFFRILPDYAPPPGLDSFIRNGSPPVYIGFGSIVIEDPVTMTNMILQAVKSLGIRAIISRGWSNIGEASSDDQAFYLGDCPHKWLFQHVTAVVHHGDAGTTACGLRFGRTTAIIPFFGDQLFWGNLVASCGLEPRPIHYRSLTSQNLVEAIQFCLRPEAQSAAHDVACRMTHGNGVAAAVASFHRNLPVNDMRCAAFPSEPAVWQFKKFSKPPIHLSKVAAEILIEHHRLKYSDLQPYLVNLIFIQNQRWDPVTDTPSSLIGTDTDMMKATGDIVYKPYQEFRRVPKGQREHAVPSPSGSRSSSIASSIDASSLPASNVKKASRLRTTGEAMEGSTKSLGKVVGYWYKGVLIDMPLAVIQDWKSGATFAGKNFVHGMTDGFSDIFTRPYKGGQEEGAKGVIKGTLGMTTKFSSAALGLVAYHAHGIMKSLYTATHSKPRKRILEARIQEGKYLAEHSDKGRKYYQPIISNFEAAYRKTVEKTVNSTSSSLN</sequence>
<dbReference type="GO" id="GO:0012505">
    <property type="term" value="C:endomembrane system"/>
    <property type="evidence" value="ECO:0007669"/>
    <property type="project" value="UniProtKB-SubCell"/>
</dbReference>
<organism evidence="5 6">
    <name type="scientific">Penicillium hordei</name>
    <dbReference type="NCBI Taxonomy" id="40994"/>
    <lineage>
        <taxon>Eukaryota</taxon>
        <taxon>Fungi</taxon>
        <taxon>Dikarya</taxon>
        <taxon>Ascomycota</taxon>
        <taxon>Pezizomycotina</taxon>
        <taxon>Eurotiomycetes</taxon>
        <taxon>Eurotiomycetidae</taxon>
        <taxon>Eurotiales</taxon>
        <taxon>Aspergillaceae</taxon>
        <taxon>Penicillium</taxon>
    </lineage>
</organism>
<evidence type="ECO:0000259" key="4">
    <source>
        <dbReference type="Pfam" id="PF03033"/>
    </source>
</evidence>
<dbReference type="RefSeq" id="XP_056749764.1">
    <property type="nucleotide sequence ID" value="XM_056901096.1"/>
</dbReference>
<dbReference type="GeneID" id="81591338"/>
<dbReference type="Pfam" id="PF03033">
    <property type="entry name" value="Glyco_transf_28"/>
    <property type="match status" value="1"/>
</dbReference>
<reference evidence="5" key="1">
    <citation type="journal article" date="2023" name="IMA Fungus">
        <title>Comparative genomic study of the Penicillium genus elucidates a diverse pangenome and 15 lateral gene transfer events.</title>
        <authorList>
            <person name="Petersen C."/>
            <person name="Sorensen T."/>
            <person name="Nielsen M.R."/>
            <person name="Sondergaard T.E."/>
            <person name="Sorensen J.L."/>
            <person name="Fitzpatrick D.A."/>
            <person name="Frisvad J.C."/>
            <person name="Nielsen K.L."/>
        </authorList>
    </citation>
    <scope>NUCLEOTIDE SEQUENCE</scope>
    <source>
        <strain evidence="5">IBT 12815</strain>
    </source>
</reference>
<dbReference type="FunFam" id="3.40.50.2000:FF:000009">
    <property type="entry name" value="Sterol 3-beta-glucosyltransferase UGT80A2"/>
    <property type="match status" value="1"/>
</dbReference>
<dbReference type="InterPro" id="IPR004276">
    <property type="entry name" value="GlycoTrans_28_N"/>
</dbReference>
<proteinExistence type="predicted"/>
<dbReference type="GO" id="GO:0005975">
    <property type="term" value="P:carbohydrate metabolic process"/>
    <property type="evidence" value="ECO:0007669"/>
    <property type="project" value="InterPro"/>
</dbReference>
<dbReference type="CDD" id="cd03784">
    <property type="entry name" value="GT1_Gtf-like"/>
    <property type="match status" value="1"/>
</dbReference>
<dbReference type="PANTHER" id="PTHR48050:SF27">
    <property type="entry name" value="GLUCOSYLTRANSFERASE, PUTATIVE (AFU_ORTHOLOGUE AFUA_7G04880)-RELATED"/>
    <property type="match status" value="1"/>
</dbReference>
<comment type="caution">
    <text evidence="5">The sequence shown here is derived from an EMBL/GenBank/DDBJ whole genome shotgun (WGS) entry which is preliminary data.</text>
</comment>
<feature type="compositionally biased region" description="Low complexity" evidence="3">
    <location>
        <begin position="553"/>
        <end position="569"/>
    </location>
</feature>
<evidence type="ECO:0000313" key="6">
    <source>
        <dbReference type="Proteomes" id="UP001213799"/>
    </source>
</evidence>
<dbReference type="Proteomes" id="UP001213799">
    <property type="component" value="Unassembled WGS sequence"/>
</dbReference>
<gene>
    <name evidence="5" type="ORF">N7537_010042</name>
</gene>
<protein>
    <recommendedName>
        <fullName evidence="4">Glycosyltransferase family 28 N-terminal domain-containing protein</fullName>
    </recommendedName>
</protein>
<accession>A0AAD6DU36</accession>
<dbReference type="InterPro" id="IPR050426">
    <property type="entry name" value="Glycosyltransferase_28"/>
</dbReference>